<dbReference type="EMBL" id="QVRA01000009">
    <property type="protein sequence ID" value="RJG54670.1"/>
    <property type="molecule type" value="Genomic_DNA"/>
</dbReference>
<comment type="caution">
    <text evidence="4">The sequence shown here is derived from an EMBL/GenBank/DDBJ whole genome shotgun (WGS) entry which is preliminary data.</text>
</comment>
<evidence type="ECO:0000313" key="5">
    <source>
        <dbReference type="Proteomes" id="UP000283469"/>
    </source>
</evidence>
<proteinExistence type="predicted"/>
<evidence type="ECO:0000313" key="4">
    <source>
        <dbReference type="EMBL" id="RJG54670.1"/>
    </source>
</evidence>
<dbReference type="PANTHER" id="PTHR43004">
    <property type="entry name" value="TRK SYSTEM POTASSIUM UPTAKE PROTEIN"/>
    <property type="match status" value="1"/>
</dbReference>
<accession>A0A418YSH0</accession>
<dbReference type="Gene3D" id="3.50.50.60">
    <property type="entry name" value="FAD/NAD(P)-binding domain"/>
    <property type="match status" value="1"/>
</dbReference>
<dbReference type="NCBIfam" id="TIGR02360">
    <property type="entry name" value="pbenz_hydroxyl"/>
    <property type="match status" value="1"/>
</dbReference>
<dbReference type="Pfam" id="PF01494">
    <property type="entry name" value="FAD_binding_3"/>
    <property type="match status" value="1"/>
</dbReference>
<keyword evidence="4" id="KW-0560">Oxidoreductase</keyword>
<protein>
    <submittedName>
        <fullName evidence="4">4-hydroxybenzoate 3-monooxygenase</fullName>
        <ecNumber evidence="4">1.14.13.2</ecNumber>
    </submittedName>
</protein>
<dbReference type="PANTHER" id="PTHR43004:SF3">
    <property type="entry name" value="P-HYDROXYBENZOATE HYDROXYLASE"/>
    <property type="match status" value="1"/>
</dbReference>
<name>A0A418YSH0_9SPHN</name>
<dbReference type="PRINTS" id="PR00420">
    <property type="entry name" value="RNGMNOXGNASE"/>
</dbReference>
<dbReference type="GO" id="GO:0018659">
    <property type="term" value="F:4-hydroxybenzoate 3-monooxygenase activity"/>
    <property type="evidence" value="ECO:0007669"/>
    <property type="project" value="UniProtKB-EC"/>
</dbReference>
<evidence type="ECO:0000256" key="1">
    <source>
        <dbReference type="ARBA" id="ARBA00022630"/>
    </source>
</evidence>
<dbReference type="AlphaFoldDB" id="A0A418YSH0"/>
<dbReference type="InterPro" id="IPR002938">
    <property type="entry name" value="FAD-bd"/>
</dbReference>
<keyword evidence="4" id="KW-0503">Monooxygenase</keyword>
<dbReference type="Gene3D" id="3.30.9.10">
    <property type="entry name" value="D-Amino Acid Oxidase, subunit A, domain 2"/>
    <property type="match status" value="1"/>
</dbReference>
<keyword evidence="2" id="KW-0274">FAD</keyword>
<keyword evidence="5" id="KW-1185">Reference proteome</keyword>
<keyword evidence="1" id="KW-0285">Flavoprotein</keyword>
<dbReference type="InterPro" id="IPR050641">
    <property type="entry name" value="RIFMO-like"/>
</dbReference>
<organism evidence="4 5">
    <name type="scientific">Sphingobium terrigena</name>
    <dbReference type="NCBI Taxonomy" id="2304063"/>
    <lineage>
        <taxon>Bacteria</taxon>
        <taxon>Pseudomonadati</taxon>
        <taxon>Pseudomonadota</taxon>
        <taxon>Alphaproteobacteria</taxon>
        <taxon>Sphingomonadales</taxon>
        <taxon>Sphingomonadaceae</taxon>
        <taxon>Sphingobium</taxon>
    </lineage>
</organism>
<sequence>MRYIRTTRLLNHPTIWLLRPCNGDGQKAMIGANLVRQERRIMKTQVAIIGAGPAGLLLGHLLRAEGIDTVIVERAAPDYVLGRIRAGVLERTTTDLMDQLGLGARMHAEGLPHDGFHLADGERLIRIDVAALTGKQVMVYGQTEITRDLMEAAPERGLEIIYDAGDVALHDVDSDAPYLTYSKDGTTHRIDAQFLCGCDGFHGPSRKAIPASVATAYEKVYPFGWLGILADVPPCNHELIYANHERGFALASMRSETRSRYYVQVALDEKVEDWSDDRLWDELAIRLGPEAAAHMVRGPALEKSIAPLRSFVFEPMRHGRLMLAGDSAHIVPPTGAKGLNLAASDVHYLSQALIGYFRRRDADGVAGYSAKALARVWKAERFSWQLTRLMHRFPDSDAFDRRMQVADLDYIASSVAAQTTIAENYVGLPL</sequence>
<dbReference type="InterPro" id="IPR036188">
    <property type="entry name" value="FAD/NAD-bd_sf"/>
</dbReference>
<gene>
    <name evidence="4" type="primary">pobA</name>
    <name evidence="4" type="ORF">D0Z70_12310</name>
</gene>
<dbReference type="InterPro" id="IPR012733">
    <property type="entry name" value="HB_mOase"/>
</dbReference>
<dbReference type="SUPFAM" id="SSF51905">
    <property type="entry name" value="FAD/NAD(P)-binding domain"/>
    <property type="match status" value="1"/>
</dbReference>
<dbReference type="GO" id="GO:0043639">
    <property type="term" value="P:benzoate catabolic process"/>
    <property type="evidence" value="ECO:0007669"/>
    <property type="project" value="InterPro"/>
</dbReference>
<dbReference type="GO" id="GO:0071949">
    <property type="term" value="F:FAD binding"/>
    <property type="evidence" value="ECO:0007669"/>
    <property type="project" value="InterPro"/>
</dbReference>
<dbReference type="SUPFAM" id="SSF54373">
    <property type="entry name" value="FAD-linked reductases, C-terminal domain"/>
    <property type="match status" value="1"/>
</dbReference>
<feature type="domain" description="FAD-binding" evidence="3">
    <location>
        <begin position="43"/>
        <end position="383"/>
    </location>
</feature>
<evidence type="ECO:0000259" key="3">
    <source>
        <dbReference type="Pfam" id="PF01494"/>
    </source>
</evidence>
<evidence type="ECO:0000256" key="2">
    <source>
        <dbReference type="ARBA" id="ARBA00022827"/>
    </source>
</evidence>
<dbReference type="OrthoDB" id="9791689at2"/>
<dbReference type="NCBIfam" id="NF006091">
    <property type="entry name" value="PRK08243.1"/>
    <property type="match status" value="1"/>
</dbReference>
<reference evidence="4 5" key="1">
    <citation type="submission" date="2018-08" db="EMBL/GenBank/DDBJ databases">
        <title>Sphingobium sp. EO9.</title>
        <authorList>
            <person name="Park Y."/>
            <person name="Kim K.H."/>
            <person name="Jeon C.O."/>
        </authorList>
    </citation>
    <scope>NUCLEOTIDE SEQUENCE [LARGE SCALE GENOMIC DNA]</scope>
    <source>
        <strain evidence="4 5">EO9</strain>
    </source>
</reference>
<dbReference type="Proteomes" id="UP000283469">
    <property type="component" value="Unassembled WGS sequence"/>
</dbReference>
<dbReference type="EC" id="1.14.13.2" evidence="4"/>